<proteinExistence type="inferred from homology"/>
<dbReference type="AlphaFoldDB" id="A0A7G5XCB9"/>
<dbReference type="KEGG" id="lacs:H4075_13635"/>
<dbReference type="InterPro" id="IPR017853">
    <property type="entry name" value="GH"/>
</dbReference>
<gene>
    <name evidence="10" type="ORF">H4075_13635</name>
</gene>
<dbReference type="InterPro" id="IPR015882">
    <property type="entry name" value="HEX_bac_N"/>
</dbReference>
<dbReference type="InterPro" id="IPR025705">
    <property type="entry name" value="Beta_hexosaminidase_sua/sub"/>
</dbReference>
<dbReference type="SUPFAM" id="SSF51445">
    <property type="entry name" value="(Trans)glycosidases"/>
    <property type="match status" value="1"/>
</dbReference>
<dbReference type="Pfam" id="PF00728">
    <property type="entry name" value="Glyco_hydro_20"/>
    <property type="match status" value="1"/>
</dbReference>
<evidence type="ECO:0000256" key="7">
    <source>
        <dbReference type="SAM" id="SignalP"/>
    </source>
</evidence>
<dbReference type="GO" id="GO:0030203">
    <property type="term" value="P:glycosaminoglycan metabolic process"/>
    <property type="evidence" value="ECO:0007669"/>
    <property type="project" value="TreeGrafter"/>
</dbReference>
<dbReference type="EC" id="3.2.1.52" evidence="3"/>
<protein>
    <recommendedName>
        <fullName evidence="3">beta-N-acetylhexosaminidase</fullName>
        <ecNumber evidence="3">3.2.1.52</ecNumber>
    </recommendedName>
</protein>
<reference evidence="11" key="1">
    <citation type="submission" date="2020-08" db="EMBL/GenBank/DDBJ databases">
        <title>Lacibacter sp. S13-6-6 genome sequencing.</title>
        <authorList>
            <person name="Jin L."/>
        </authorList>
    </citation>
    <scope>NUCLEOTIDE SEQUENCE [LARGE SCALE GENOMIC DNA]</scope>
    <source>
        <strain evidence="11">S13-6-6</strain>
    </source>
</reference>
<evidence type="ECO:0000256" key="3">
    <source>
        <dbReference type="ARBA" id="ARBA00012663"/>
    </source>
</evidence>
<feature type="active site" description="Proton donor" evidence="6">
    <location>
        <position position="333"/>
    </location>
</feature>
<accession>A0A7G5XCB9</accession>
<evidence type="ECO:0000256" key="4">
    <source>
        <dbReference type="ARBA" id="ARBA00022801"/>
    </source>
</evidence>
<sequence length="542" mass="62684">MQGLFSTVVFLLLFSVTNAQQLNNIIPKPVKTELFTSNVVVLQTGSVIEFDARFKEQANYLLQQLLQQCGLQTNLQISKVEKSKAAIVLQYDASVITKEEMYELTIQQQQVVIKARSIRGVMNGMQTLFQLLPLQKTEKISLPAGRITDYPRFAYRGMHLDVVRHMFPLDYIKKYIDYLTFHKFNTFHWHLTDDQGWRIEILSYPKLNSVGSWRDSTLIGHFKDTPARYEHKRYGGYYTRAEVKEIIAYATVRGITIIPEIDIPGHSRATITAYPEFSTDPTNKWGVAATWGMYNRVNNVLAPNPATFTFLRTVFHEIADLFPSPYIHVGGDECSKMWWKQSATTQQFIKDNKLKDEVALQTYFIEQVSKYLKEKKKKVIGWHEIMEGKLDTSTIVMNWANDAKAIEAAGKGFNVIMTPGKPYYFDHFQSKDPKDSLAIHGYNSLQVVYNYDLVPASIKQKGLAHKILGGQANVWTEYMEWSTKVDYMVFPRMTAVSESLWSQPAQKNYTDFIRRLKANIIPRYQYWNSSWFKGFETWTADK</sequence>
<dbReference type="CDD" id="cd06563">
    <property type="entry name" value="GH20_chitobiase-like"/>
    <property type="match status" value="1"/>
</dbReference>
<comment type="similarity">
    <text evidence="2">Belongs to the glycosyl hydrolase 20 family.</text>
</comment>
<dbReference type="PANTHER" id="PTHR22600:SF57">
    <property type="entry name" value="BETA-N-ACETYLHEXOSAMINIDASE"/>
    <property type="match status" value="1"/>
</dbReference>
<dbReference type="SUPFAM" id="SSF55545">
    <property type="entry name" value="beta-N-acetylhexosaminidase-like domain"/>
    <property type="match status" value="1"/>
</dbReference>
<evidence type="ECO:0000256" key="1">
    <source>
        <dbReference type="ARBA" id="ARBA00001231"/>
    </source>
</evidence>
<dbReference type="PANTHER" id="PTHR22600">
    <property type="entry name" value="BETA-HEXOSAMINIDASE"/>
    <property type="match status" value="1"/>
</dbReference>
<dbReference type="InterPro" id="IPR015883">
    <property type="entry name" value="Glyco_hydro_20_cat"/>
</dbReference>
<dbReference type="InterPro" id="IPR029018">
    <property type="entry name" value="Hex-like_dom2"/>
</dbReference>
<dbReference type="GO" id="GO:0004563">
    <property type="term" value="F:beta-N-acetylhexosaminidase activity"/>
    <property type="evidence" value="ECO:0007669"/>
    <property type="project" value="UniProtKB-EC"/>
</dbReference>
<organism evidence="10 11">
    <name type="scientific">Lacibacter sediminis</name>
    <dbReference type="NCBI Taxonomy" id="2760713"/>
    <lineage>
        <taxon>Bacteria</taxon>
        <taxon>Pseudomonadati</taxon>
        <taxon>Bacteroidota</taxon>
        <taxon>Chitinophagia</taxon>
        <taxon>Chitinophagales</taxon>
        <taxon>Chitinophagaceae</taxon>
        <taxon>Lacibacter</taxon>
    </lineage>
</organism>
<dbReference type="GO" id="GO:0005975">
    <property type="term" value="P:carbohydrate metabolic process"/>
    <property type="evidence" value="ECO:0007669"/>
    <property type="project" value="InterPro"/>
</dbReference>
<evidence type="ECO:0000259" key="9">
    <source>
        <dbReference type="Pfam" id="PF02838"/>
    </source>
</evidence>
<feature type="domain" description="Beta-hexosaminidase bacterial type N-terminal" evidence="9">
    <location>
        <begin position="24"/>
        <end position="150"/>
    </location>
</feature>
<evidence type="ECO:0000313" key="10">
    <source>
        <dbReference type="EMBL" id="QNA43122.1"/>
    </source>
</evidence>
<keyword evidence="5" id="KW-0326">Glycosidase</keyword>
<feature type="domain" description="Glycoside hydrolase family 20 catalytic" evidence="8">
    <location>
        <begin position="153"/>
        <end position="503"/>
    </location>
</feature>
<comment type="catalytic activity">
    <reaction evidence="1">
        <text>Hydrolysis of terminal non-reducing N-acetyl-D-hexosamine residues in N-acetyl-beta-D-hexosaminides.</text>
        <dbReference type="EC" id="3.2.1.52"/>
    </reaction>
</comment>
<evidence type="ECO:0000259" key="8">
    <source>
        <dbReference type="Pfam" id="PF00728"/>
    </source>
</evidence>
<dbReference type="Proteomes" id="UP000515344">
    <property type="component" value="Chromosome"/>
</dbReference>
<dbReference type="PRINTS" id="PR00738">
    <property type="entry name" value="GLHYDRLASE20"/>
</dbReference>
<evidence type="ECO:0000313" key="11">
    <source>
        <dbReference type="Proteomes" id="UP000515344"/>
    </source>
</evidence>
<dbReference type="Gene3D" id="3.30.379.10">
    <property type="entry name" value="Chitobiase/beta-hexosaminidase domain 2-like"/>
    <property type="match status" value="1"/>
</dbReference>
<dbReference type="EMBL" id="CP060007">
    <property type="protein sequence ID" value="QNA43122.1"/>
    <property type="molecule type" value="Genomic_DNA"/>
</dbReference>
<keyword evidence="4" id="KW-0378">Hydrolase</keyword>
<evidence type="ECO:0000256" key="2">
    <source>
        <dbReference type="ARBA" id="ARBA00006285"/>
    </source>
</evidence>
<name>A0A7G5XCB9_9BACT</name>
<feature type="signal peptide" evidence="7">
    <location>
        <begin position="1"/>
        <end position="21"/>
    </location>
</feature>
<dbReference type="GO" id="GO:0016020">
    <property type="term" value="C:membrane"/>
    <property type="evidence" value="ECO:0007669"/>
    <property type="project" value="TreeGrafter"/>
</dbReference>
<dbReference type="Pfam" id="PF02838">
    <property type="entry name" value="Glyco_hydro_20b"/>
    <property type="match status" value="1"/>
</dbReference>
<dbReference type="Gene3D" id="3.20.20.80">
    <property type="entry name" value="Glycosidases"/>
    <property type="match status" value="1"/>
</dbReference>
<dbReference type="RefSeq" id="WP_182801387.1">
    <property type="nucleotide sequence ID" value="NZ_CP060007.1"/>
</dbReference>
<dbReference type="PIRSF" id="PIRSF001093">
    <property type="entry name" value="B-hxosamndse_ab_euk"/>
    <property type="match status" value="1"/>
</dbReference>
<keyword evidence="7" id="KW-0732">Signal</keyword>
<evidence type="ECO:0000256" key="5">
    <source>
        <dbReference type="ARBA" id="ARBA00023295"/>
    </source>
</evidence>
<feature type="chain" id="PRO_5028903795" description="beta-N-acetylhexosaminidase" evidence="7">
    <location>
        <begin position="22"/>
        <end position="542"/>
    </location>
</feature>
<evidence type="ECO:0000256" key="6">
    <source>
        <dbReference type="PIRSR" id="PIRSR625705-1"/>
    </source>
</evidence>
<keyword evidence="11" id="KW-1185">Reference proteome</keyword>